<gene>
    <name evidence="2" type="ORF">K0M31_015922</name>
</gene>
<reference evidence="2" key="1">
    <citation type="submission" date="2021-10" db="EMBL/GenBank/DDBJ databases">
        <title>Melipona bicolor Genome sequencing and assembly.</title>
        <authorList>
            <person name="Araujo N.S."/>
            <person name="Arias M.C."/>
        </authorList>
    </citation>
    <scope>NUCLEOTIDE SEQUENCE</scope>
    <source>
        <strain evidence="2">USP_2M_L1-L4_2017</strain>
        <tissue evidence="2">Whole body</tissue>
    </source>
</reference>
<dbReference type="EMBL" id="JAHYIQ010000005">
    <property type="protein sequence ID" value="KAK1131762.1"/>
    <property type="molecule type" value="Genomic_DNA"/>
</dbReference>
<organism evidence="2 3">
    <name type="scientific">Melipona bicolor</name>
    <dbReference type="NCBI Taxonomy" id="60889"/>
    <lineage>
        <taxon>Eukaryota</taxon>
        <taxon>Metazoa</taxon>
        <taxon>Ecdysozoa</taxon>
        <taxon>Arthropoda</taxon>
        <taxon>Hexapoda</taxon>
        <taxon>Insecta</taxon>
        <taxon>Pterygota</taxon>
        <taxon>Neoptera</taxon>
        <taxon>Endopterygota</taxon>
        <taxon>Hymenoptera</taxon>
        <taxon>Apocrita</taxon>
        <taxon>Aculeata</taxon>
        <taxon>Apoidea</taxon>
        <taxon>Anthophila</taxon>
        <taxon>Apidae</taxon>
        <taxon>Melipona</taxon>
    </lineage>
</organism>
<proteinExistence type="predicted"/>
<evidence type="ECO:0000256" key="1">
    <source>
        <dbReference type="SAM" id="MobiDB-lite"/>
    </source>
</evidence>
<name>A0AA40G663_9HYME</name>
<keyword evidence="3" id="KW-1185">Reference proteome</keyword>
<dbReference type="Proteomes" id="UP001177670">
    <property type="component" value="Unassembled WGS sequence"/>
</dbReference>
<evidence type="ECO:0000313" key="2">
    <source>
        <dbReference type="EMBL" id="KAK1131762.1"/>
    </source>
</evidence>
<protein>
    <submittedName>
        <fullName evidence="2">Uncharacterized protein</fullName>
    </submittedName>
</protein>
<evidence type="ECO:0000313" key="3">
    <source>
        <dbReference type="Proteomes" id="UP001177670"/>
    </source>
</evidence>
<sequence>MNQLLVFGQIFQGNTEKLHGDNKGDEANLERVQRTPEDEEDATRGKESNFVPQRYHSRG</sequence>
<dbReference type="AlphaFoldDB" id="A0AA40G663"/>
<comment type="caution">
    <text evidence="2">The sequence shown here is derived from an EMBL/GenBank/DDBJ whole genome shotgun (WGS) entry which is preliminary data.</text>
</comment>
<feature type="compositionally biased region" description="Basic and acidic residues" evidence="1">
    <location>
        <begin position="16"/>
        <end position="47"/>
    </location>
</feature>
<accession>A0AA40G663</accession>
<feature type="region of interest" description="Disordered" evidence="1">
    <location>
        <begin position="15"/>
        <end position="59"/>
    </location>
</feature>